<dbReference type="PANTHER" id="PTHR10704:SF44">
    <property type="entry name" value="LD35051P-RELATED"/>
    <property type="match status" value="1"/>
</dbReference>
<dbReference type="InterPro" id="IPR051135">
    <property type="entry name" value="Gal/GlcNAc/GalNAc_ST"/>
</dbReference>
<dbReference type="SUPFAM" id="SSF52540">
    <property type="entry name" value="P-loop containing nucleoside triphosphate hydrolases"/>
    <property type="match status" value="1"/>
</dbReference>
<protein>
    <recommendedName>
        <fullName evidence="4">Sulfotransferase</fullName>
    </recommendedName>
</protein>
<dbReference type="InterPro" id="IPR027417">
    <property type="entry name" value="P-loop_NTPase"/>
</dbReference>
<evidence type="ECO:0000256" key="1">
    <source>
        <dbReference type="SAM" id="Phobius"/>
    </source>
</evidence>
<organism evidence="2 3">
    <name type="scientific">Elysia crispata</name>
    <name type="common">lettuce slug</name>
    <dbReference type="NCBI Taxonomy" id="231223"/>
    <lineage>
        <taxon>Eukaryota</taxon>
        <taxon>Metazoa</taxon>
        <taxon>Spiralia</taxon>
        <taxon>Lophotrochozoa</taxon>
        <taxon>Mollusca</taxon>
        <taxon>Gastropoda</taxon>
        <taxon>Heterobranchia</taxon>
        <taxon>Euthyneura</taxon>
        <taxon>Panpulmonata</taxon>
        <taxon>Sacoglossa</taxon>
        <taxon>Placobranchoidea</taxon>
        <taxon>Plakobranchidae</taxon>
        <taxon>Elysia</taxon>
    </lineage>
</organism>
<dbReference type="AlphaFoldDB" id="A0AAE1CST3"/>
<dbReference type="Pfam" id="PF13469">
    <property type="entry name" value="Sulfotransfer_3"/>
    <property type="match status" value="1"/>
</dbReference>
<evidence type="ECO:0000313" key="3">
    <source>
        <dbReference type="Proteomes" id="UP001283361"/>
    </source>
</evidence>
<keyword evidence="3" id="KW-1185">Reference proteome</keyword>
<evidence type="ECO:0008006" key="4">
    <source>
        <dbReference type="Google" id="ProtNLM"/>
    </source>
</evidence>
<name>A0AAE1CST3_9GAST</name>
<dbReference type="GO" id="GO:0006790">
    <property type="term" value="P:sulfur compound metabolic process"/>
    <property type="evidence" value="ECO:0007669"/>
    <property type="project" value="TreeGrafter"/>
</dbReference>
<feature type="transmembrane region" description="Helical" evidence="1">
    <location>
        <begin position="7"/>
        <end position="24"/>
    </location>
</feature>
<accession>A0AAE1CST3</accession>
<sequence length="365" mass="41973">MGHRVNTGIGFVFVLTTFLLLWRWEQLSLNEGSRCLSQEKCAPGASQYVILLSYARSGSSLTGGIIAEHPDVFMYFEPLHNLAKMFGPQQDEYEKMTNRHLYLTRIATYNQLASPVIEKLLTCDYRNLSRMFSMSRSAYDFASTKELYNCVNISKTPEEETECLRLGQERCRQKPVRLIKTIRLSVDQAGIFLNSHPCAKLIFLIKDPRGSHQSKTKLFEVFGYSAANIQRFCWRLDTDLSAATKLREQYPDRVYITRFEDLAMKPLLASKRIYDFIGLEFTEKVSKFVYDKTHAKKDTSGYFNSRVNAYQASYRWRKAITLEAVRAYDNFCQKSFSELGYLPVRSTRELRNLSVPLLSGGAAVS</sequence>
<dbReference type="GO" id="GO:0006044">
    <property type="term" value="P:N-acetylglucosamine metabolic process"/>
    <property type="evidence" value="ECO:0007669"/>
    <property type="project" value="TreeGrafter"/>
</dbReference>
<proteinExistence type="predicted"/>
<reference evidence="2" key="1">
    <citation type="journal article" date="2023" name="G3 (Bethesda)">
        <title>A reference genome for the long-term kleptoplast-retaining sea slug Elysia crispata morphotype clarki.</title>
        <authorList>
            <person name="Eastman K.E."/>
            <person name="Pendleton A.L."/>
            <person name="Shaikh M.A."/>
            <person name="Suttiyut T."/>
            <person name="Ogas R."/>
            <person name="Tomko P."/>
            <person name="Gavelis G."/>
            <person name="Widhalm J.R."/>
            <person name="Wisecaver J.H."/>
        </authorList>
    </citation>
    <scope>NUCLEOTIDE SEQUENCE</scope>
    <source>
        <strain evidence="2">ECLA1</strain>
    </source>
</reference>
<dbReference type="Proteomes" id="UP001283361">
    <property type="component" value="Unassembled WGS sequence"/>
</dbReference>
<keyword evidence="1" id="KW-0812">Transmembrane</keyword>
<keyword evidence="1" id="KW-1133">Transmembrane helix</keyword>
<dbReference type="Gene3D" id="3.40.50.300">
    <property type="entry name" value="P-loop containing nucleotide triphosphate hydrolases"/>
    <property type="match status" value="1"/>
</dbReference>
<comment type="caution">
    <text evidence="2">The sequence shown here is derived from an EMBL/GenBank/DDBJ whole genome shotgun (WGS) entry which is preliminary data.</text>
</comment>
<dbReference type="PANTHER" id="PTHR10704">
    <property type="entry name" value="CARBOHYDRATE SULFOTRANSFERASE"/>
    <property type="match status" value="1"/>
</dbReference>
<dbReference type="GO" id="GO:0001517">
    <property type="term" value="F:N-acetylglucosamine 6-O-sulfotransferase activity"/>
    <property type="evidence" value="ECO:0007669"/>
    <property type="project" value="TreeGrafter"/>
</dbReference>
<dbReference type="EMBL" id="JAWDGP010006912">
    <property type="protein sequence ID" value="KAK3733121.1"/>
    <property type="molecule type" value="Genomic_DNA"/>
</dbReference>
<gene>
    <name evidence="2" type="ORF">RRG08_012013</name>
</gene>
<evidence type="ECO:0000313" key="2">
    <source>
        <dbReference type="EMBL" id="KAK3733121.1"/>
    </source>
</evidence>
<keyword evidence="1" id="KW-0472">Membrane</keyword>